<dbReference type="PANTHER" id="PTHR43798:SF33">
    <property type="entry name" value="HYDROLASE, PUTATIVE (AFU_ORTHOLOGUE AFUA_2G14860)-RELATED"/>
    <property type="match status" value="1"/>
</dbReference>
<name>A0A5J6N304_9PROT</name>
<dbReference type="GO" id="GO:0016020">
    <property type="term" value="C:membrane"/>
    <property type="evidence" value="ECO:0007669"/>
    <property type="project" value="TreeGrafter"/>
</dbReference>
<sequence>MQSVDPARCRPALREREPASLAVLLHSTGCSGSQWKSLTAWLASSHLVLAPDLPGYGSTAAQGSSGDLLADAAPTIALIEKQGEPAHLVGHSYGGAVALAIAMNRPELVRSLSLIEPVAFYLLRDGDAGDRRLLRQVASVENRIRDAIVAGVPEFGMAGFVDFWNGEGSWARLDPAKQAHLCGQILRVAANFAAVAREPCRLAQIRAIRCPTLLIRGERSPEPVRRIAGILAASISRGARLAEIPNAGHMAPLTHPQLVDPLVADHIAAAESGTAEELQRIVAANFRY</sequence>
<evidence type="ECO:0000313" key="2">
    <source>
        <dbReference type="EMBL" id="QEX24352.1"/>
    </source>
</evidence>
<dbReference type="InterPro" id="IPR050266">
    <property type="entry name" value="AB_hydrolase_sf"/>
</dbReference>
<dbReference type="InterPro" id="IPR000639">
    <property type="entry name" value="Epox_hydrolase-like"/>
</dbReference>
<dbReference type="PRINTS" id="PR00412">
    <property type="entry name" value="EPOXHYDRLASE"/>
</dbReference>
<dbReference type="Pfam" id="PF12697">
    <property type="entry name" value="Abhydrolase_6"/>
    <property type="match status" value="1"/>
</dbReference>
<dbReference type="AlphaFoldDB" id="A0A5J6N304"/>
<evidence type="ECO:0000259" key="1">
    <source>
        <dbReference type="Pfam" id="PF12697"/>
    </source>
</evidence>
<evidence type="ECO:0000313" key="3">
    <source>
        <dbReference type="Proteomes" id="UP000325797"/>
    </source>
</evidence>
<dbReference type="PANTHER" id="PTHR43798">
    <property type="entry name" value="MONOACYLGLYCEROL LIPASE"/>
    <property type="match status" value="1"/>
</dbReference>
<organism evidence="2 3">
    <name type="scientific">Hypericibacter adhaerens</name>
    <dbReference type="NCBI Taxonomy" id="2602016"/>
    <lineage>
        <taxon>Bacteria</taxon>
        <taxon>Pseudomonadati</taxon>
        <taxon>Pseudomonadota</taxon>
        <taxon>Alphaproteobacteria</taxon>
        <taxon>Rhodospirillales</taxon>
        <taxon>Dongiaceae</taxon>
        <taxon>Hypericibacter</taxon>
    </lineage>
</organism>
<keyword evidence="2" id="KW-0378">Hydrolase</keyword>
<proteinExistence type="predicted"/>
<dbReference type="SUPFAM" id="SSF53474">
    <property type="entry name" value="alpha/beta-Hydrolases"/>
    <property type="match status" value="1"/>
</dbReference>
<accession>A0A5J6N304</accession>
<dbReference type="InterPro" id="IPR000073">
    <property type="entry name" value="AB_hydrolase_1"/>
</dbReference>
<dbReference type="GO" id="GO:0016787">
    <property type="term" value="F:hydrolase activity"/>
    <property type="evidence" value="ECO:0007669"/>
    <property type="project" value="UniProtKB-KW"/>
</dbReference>
<dbReference type="InterPro" id="IPR029058">
    <property type="entry name" value="AB_hydrolase_fold"/>
</dbReference>
<dbReference type="PRINTS" id="PR00111">
    <property type="entry name" value="ABHYDROLASE"/>
</dbReference>
<protein>
    <submittedName>
        <fullName evidence="2">Alpha/beta hydrolase</fullName>
    </submittedName>
</protein>
<gene>
    <name evidence="2" type="ORF">FRZ61_42930</name>
</gene>
<reference evidence="2 3" key="1">
    <citation type="submission" date="2019-08" db="EMBL/GenBank/DDBJ databases">
        <title>Hyperibacter terrae gen. nov., sp. nov. and Hyperibacter viscosus sp. nov., two new members in the family Rhodospirillaceae isolated from the rhizosphere of Hypericum perforatum.</title>
        <authorList>
            <person name="Noviana Z."/>
        </authorList>
    </citation>
    <scope>NUCLEOTIDE SEQUENCE [LARGE SCALE GENOMIC DNA]</scope>
    <source>
        <strain evidence="2 3">R5959</strain>
    </source>
</reference>
<dbReference type="Proteomes" id="UP000325797">
    <property type="component" value="Chromosome"/>
</dbReference>
<keyword evidence="3" id="KW-1185">Reference proteome</keyword>
<dbReference type="RefSeq" id="WP_191909147.1">
    <property type="nucleotide sequence ID" value="NZ_CP042582.1"/>
</dbReference>
<dbReference type="KEGG" id="hadh:FRZ61_42930"/>
<dbReference type="EMBL" id="CP042582">
    <property type="protein sequence ID" value="QEX24352.1"/>
    <property type="molecule type" value="Genomic_DNA"/>
</dbReference>
<feature type="domain" description="AB hydrolase-1" evidence="1">
    <location>
        <begin position="23"/>
        <end position="259"/>
    </location>
</feature>
<dbReference type="Gene3D" id="3.40.50.1820">
    <property type="entry name" value="alpha/beta hydrolase"/>
    <property type="match status" value="1"/>
</dbReference>